<dbReference type="PROSITE" id="PS50005">
    <property type="entry name" value="TPR"/>
    <property type="match status" value="1"/>
</dbReference>
<keyword evidence="2" id="KW-0812">Transmembrane</keyword>
<dbReference type="Pfam" id="PF12770">
    <property type="entry name" value="CHAT"/>
    <property type="match status" value="1"/>
</dbReference>
<feature type="domain" description="CHAT" evidence="3">
    <location>
        <begin position="576"/>
        <end position="835"/>
    </location>
</feature>
<evidence type="ECO:0000259" key="3">
    <source>
        <dbReference type="Pfam" id="PF12770"/>
    </source>
</evidence>
<name>A0ABQ1MRY1_9SPHI</name>
<evidence type="ECO:0000313" key="4">
    <source>
        <dbReference type="EMBL" id="GGC44912.1"/>
    </source>
</evidence>
<keyword evidence="2" id="KW-1133">Transmembrane helix</keyword>
<dbReference type="PANTHER" id="PTHR10098">
    <property type="entry name" value="RAPSYN-RELATED"/>
    <property type="match status" value="1"/>
</dbReference>
<dbReference type="Proteomes" id="UP000597338">
    <property type="component" value="Unassembled WGS sequence"/>
</dbReference>
<organism evidence="4 5">
    <name type="scientific">Parapedobacter defluvii</name>
    <dbReference type="NCBI Taxonomy" id="2045106"/>
    <lineage>
        <taxon>Bacteria</taxon>
        <taxon>Pseudomonadati</taxon>
        <taxon>Bacteroidota</taxon>
        <taxon>Sphingobacteriia</taxon>
        <taxon>Sphingobacteriales</taxon>
        <taxon>Sphingobacteriaceae</taxon>
        <taxon>Parapedobacter</taxon>
    </lineage>
</organism>
<dbReference type="EMBL" id="BMIK01000022">
    <property type="protein sequence ID" value="GGC44912.1"/>
    <property type="molecule type" value="Genomic_DNA"/>
</dbReference>
<keyword evidence="2" id="KW-0472">Membrane</keyword>
<dbReference type="SUPFAM" id="SSF48452">
    <property type="entry name" value="TPR-like"/>
    <property type="match status" value="2"/>
</dbReference>
<feature type="transmembrane region" description="Helical" evidence="2">
    <location>
        <begin position="848"/>
        <end position="869"/>
    </location>
</feature>
<accession>A0ABQ1MRY1</accession>
<proteinExistence type="predicted"/>
<keyword evidence="1" id="KW-0802">TPR repeat</keyword>
<sequence length="884" mass="99433">MAVLEKISAILGWLFLGSLFSCQYPAQLPSDGKIADVPTDTFALLDQLETLGNIAYDHPEQFIHNPDSFLNQLTAKPVTAEGQEMYAWLLLNIGYALRENGNILGSTRYYEMAIEYCTQHSLREPDFVAYIAKPLGNLYTQIGDLQKALHIHQLAIAHQKKLGTVQQLPALYGNMAIIYQQAGLPDSVLLACTHGLSHLRKNDIHAALLYNTLARTHQDLGNLDSARHYNHMALTLFSNRPLQEDTLIWYTAALHQQSVLQIQDNQSVSAQRTINRAIALAEMHFPNTKQREKAKYYYARGNLHLLQQRFNQAREDFQQVLHLFSPSPATPHLFPDYTFTEALWATARAYANVQPDSTIYYYVKSIENAYYTQQLIVSNQSHYQNSAWNRTLLSDAMAYLWQTYQQQHSENIRQSLATTMLWITELSKGRQLLQEINRSNQWNDADSLHANLRGRLQFIFRTLAEEHDPGKKKELEREADNLAYRLQLAENHFAQSFSPPDFGAFHRHITASSEAMTIVSYFVSPTGDAYCTSIANSQTEVFHLAPEIFAELPNFVATYFGESPVAYENDPNRYRDLASQLATQLLPAISTAPHDRIVISADGPLLTLPFDALFHRGHFIAQQKTVHYIYTLLLPILDDAGGEGYRTGMSVFAQTHYQDRGLPDLPFVATEIDYLTRHFQTTCYLDTAANDHSFSHALTEGKLIHLAAHAVADSENGPYIALNQPVTLNQIRYIPAASPLIFLAACETASGNLLPGEGMESLNKALLSKGIKGVIASYWAIDDATAPLLTRLFYEALAEARRPSLALATAKRRYLASAPAAAQNPWYWSSLQFTGTDTILYPDQRRPVVGTLLVLSCIVAVGGIGWWLSKATKRPFHRKHQKAD</sequence>
<dbReference type="SMART" id="SM00028">
    <property type="entry name" value="TPR"/>
    <property type="match status" value="5"/>
</dbReference>
<comment type="caution">
    <text evidence="4">The sequence shown here is derived from an EMBL/GenBank/DDBJ whole genome shotgun (WGS) entry which is preliminary data.</text>
</comment>
<dbReference type="InterPro" id="IPR019734">
    <property type="entry name" value="TPR_rpt"/>
</dbReference>
<dbReference type="Pfam" id="PF13374">
    <property type="entry name" value="TPR_10"/>
    <property type="match status" value="1"/>
</dbReference>
<dbReference type="PROSITE" id="PS51257">
    <property type="entry name" value="PROKAR_LIPOPROTEIN"/>
    <property type="match status" value="1"/>
</dbReference>
<evidence type="ECO:0000313" key="5">
    <source>
        <dbReference type="Proteomes" id="UP000597338"/>
    </source>
</evidence>
<gene>
    <name evidence="4" type="ORF">GCM10011386_41480</name>
</gene>
<dbReference type="RefSeq" id="WP_188753383.1">
    <property type="nucleotide sequence ID" value="NZ_BMIK01000022.1"/>
</dbReference>
<dbReference type="Gene3D" id="1.25.40.10">
    <property type="entry name" value="Tetratricopeptide repeat domain"/>
    <property type="match status" value="2"/>
</dbReference>
<dbReference type="PANTHER" id="PTHR10098:SF108">
    <property type="entry name" value="TETRATRICOPEPTIDE REPEAT PROTEIN 28"/>
    <property type="match status" value="1"/>
</dbReference>
<evidence type="ECO:0000256" key="2">
    <source>
        <dbReference type="SAM" id="Phobius"/>
    </source>
</evidence>
<dbReference type="InterPro" id="IPR024983">
    <property type="entry name" value="CHAT_dom"/>
</dbReference>
<dbReference type="InterPro" id="IPR011990">
    <property type="entry name" value="TPR-like_helical_dom_sf"/>
</dbReference>
<evidence type="ECO:0000256" key="1">
    <source>
        <dbReference type="PROSITE-ProRule" id="PRU00339"/>
    </source>
</evidence>
<feature type="repeat" description="TPR" evidence="1">
    <location>
        <begin position="294"/>
        <end position="327"/>
    </location>
</feature>
<keyword evidence="5" id="KW-1185">Reference proteome</keyword>
<protein>
    <recommendedName>
        <fullName evidence="3">CHAT domain-containing protein</fullName>
    </recommendedName>
</protein>
<reference evidence="5" key="1">
    <citation type="journal article" date="2019" name="Int. J. Syst. Evol. Microbiol.">
        <title>The Global Catalogue of Microorganisms (GCM) 10K type strain sequencing project: providing services to taxonomists for standard genome sequencing and annotation.</title>
        <authorList>
            <consortium name="The Broad Institute Genomics Platform"/>
            <consortium name="The Broad Institute Genome Sequencing Center for Infectious Disease"/>
            <person name="Wu L."/>
            <person name="Ma J."/>
        </authorList>
    </citation>
    <scope>NUCLEOTIDE SEQUENCE [LARGE SCALE GENOMIC DNA]</scope>
    <source>
        <strain evidence="5">CGMCC 1.15342</strain>
    </source>
</reference>